<proteinExistence type="predicted"/>
<organism evidence="1">
    <name type="scientific">marine sediment metagenome</name>
    <dbReference type="NCBI Taxonomy" id="412755"/>
    <lineage>
        <taxon>unclassified sequences</taxon>
        <taxon>metagenomes</taxon>
        <taxon>ecological metagenomes</taxon>
    </lineage>
</organism>
<feature type="non-terminal residue" evidence="1">
    <location>
        <position position="356"/>
    </location>
</feature>
<sequence length="356" mass="38851">ARGQDVNLNVSFSDFITFYVSSIDVGTGASDVELFVMELSSIGDNPVPVVIKFTIRIDSAPMGLSYDKEFLSVTTNQFNLDGTLRVSNTELNTDTEELHYVDGGTVPLKIENIKTIEFEELEALQSQIIQTGRLPDGNYKFSISIIGSAGNDLAYWERVVVAAHPVALELISPGGALEDTSNTVISTTYPFFQWESDLCAVCNYKLRVARFRHGEHSAAEDAIEDQTVLPMDQALGFQEVGNVTSFQYPSSDVIDLEPGLVYAWQVLKILPTTIGDEEILSPIYTFKVLDPTAAAAPHAGPGSSWKCNGHYANAFPAPLNNSDPPLIKPDLRACRPAKRVRSACCSSRVPRTSPPV</sequence>
<feature type="non-terminal residue" evidence="1">
    <location>
        <position position="1"/>
    </location>
</feature>
<reference evidence="1" key="1">
    <citation type="journal article" date="2015" name="Nature">
        <title>Complex archaea that bridge the gap between prokaryotes and eukaryotes.</title>
        <authorList>
            <person name="Spang A."/>
            <person name="Saw J.H."/>
            <person name="Jorgensen S.L."/>
            <person name="Zaremba-Niedzwiedzka K."/>
            <person name="Martijn J."/>
            <person name="Lind A.E."/>
            <person name="van Eijk R."/>
            <person name="Schleper C."/>
            <person name="Guy L."/>
            <person name="Ettema T.J."/>
        </authorList>
    </citation>
    <scope>NUCLEOTIDE SEQUENCE</scope>
</reference>
<protein>
    <submittedName>
        <fullName evidence="1">Uncharacterized protein</fullName>
    </submittedName>
</protein>
<dbReference type="EMBL" id="LAZR01063899">
    <property type="protein sequence ID" value="KKK58592.1"/>
    <property type="molecule type" value="Genomic_DNA"/>
</dbReference>
<dbReference type="AlphaFoldDB" id="A0A0F8WNX8"/>
<comment type="caution">
    <text evidence="1">The sequence shown here is derived from an EMBL/GenBank/DDBJ whole genome shotgun (WGS) entry which is preliminary data.</text>
</comment>
<gene>
    <name evidence="1" type="ORF">LCGC14_3042880</name>
</gene>
<accession>A0A0F8WNX8</accession>
<name>A0A0F8WNX8_9ZZZZ</name>
<evidence type="ECO:0000313" key="1">
    <source>
        <dbReference type="EMBL" id="KKK58592.1"/>
    </source>
</evidence>